<organism evidence="9 10">
    <name type="scientific">Humitalea rosea</name>
    <dbReference type="NCBI Taxonomy" id="990373"/>
    <lineage>
        <taxon>Bacteria</taxon>
        <taxon>Pseudomonadati</taxon>
        <taxon>Pseudomonadota</taxon>
        <taxon>Alphaproteobacteria</taxon>
        <taxon>Acetobacterales</taxon>
        <taxon>Roseomonadaceae</taxon>
        <taxon>Humitalea</taxon>
    </lineage>
</organism>
<dbReference type="PANTHER" id="PTHR43297">
    <property type="entry name" value="OLIGOPEPTIDE TRANSPORT ATP-BINDING PROTEIN APPD"/>
    <property type="match status" value="1"/>
</dbReference>
<evidence type="ECO:0000256" key="1">
    <source>
        <dbReference type="ARBA" id="ARBA00004417"/>
    </source>
</evidence>
<reference evidence="9 10" key="1">
    <citation type="submission" date="2018-06" db="EMBL/GenBank/DDBJ databases">
        <title>Genomic Encyclopedia of Archaeal and Bacterial Type Strains, Phase II (KMG-II): from individual species to whole genera.</title>
        <authorList>
            <person name="Goeker M."/>
        </authorList>
    </citation>
    <scope>NUCLEOTIDE SEQUENCE [LARGE SCALE GENOMIC DNA]</scope>
    <source>
        <strain evidence="9 10">DSM 24525</strain>
    </source>
</reference>
<dbReference type="InterPro" id="IPR027417">
    <property type="entry name" value="P-loop_NTPase"/>
</dbReference>
<dbReference type="InterPro" id="IPR017871">
    <property type="entry name" value="ABC_transporter-like_CS"/>
</dbReference>
<dbReference type="PROSITE" id="PS50893">
    <property type="entry name" value="ABC_TRANSPORTER_2"/>
    <property type="match status" value="1"/>
</dbReference>
<dbReference type="GO" id="GO:0005886">
    <property type="term" value="C:plasma membrane"/>
    <property type="evidence" value="ECO:0007669"/>
    <property type="project" value="UniProtKB-SubCell"/>
</dbReference>
<dbReference type="Pfam" id="PF08352">
    <property type="entry name" value="oligo_HPY"/>
    <property type="match status" value="1"/>
</dbReference>
<proteinExistence type="inferred from homology"/>
<dbReference type="InterPro" id="IPR013563">
    <property type="entry name" value="Oligopep_ABC_C"/>
</dbReference>
<feature type="domain" description="ABC transporter" evidence="8">
    <location>
        <begin position="5"/>
        <end position="262"/>
    </location>
</feature>
<keyword evidence="7" id="KW-0472">Membrane</keyword>
<dbReference type="Pfam" id="PF00005">
    <property type="entry name" value="ABC_tran"/>
    <property type="match status" value="1"/>
</dbReference>
<evidence type="ECO:0000256" key="6">
    <source>
        <dbReference type="ARBA" id="ARBA00022840"/>
    </source>
</evidence>
<dbReference type="SMART" id="SM00382">
    <property type="entry name" value="AAA"/>
    <property type="match status" value="1"/>
</dbReference>
<accession>A0A2W7I288</accession>
<protein>
    <submittedName>
        <fullName evidence="9">Peptide/nickel transport system ATP-binding protein/oligopeptide transport system ATP-binding protein</fullName>
    </submittedName>
</protein>
<evidence type="ECO:0000256" key="4">
    <source>
        <dbReference type="ARBA" id="ARBA00022475"/>
    </source>
</evidence>
<dbReference type="CDD" id="cd03257">
    <property type="entry name" value="ABC_NikE_OppD_transporters"/>
    <property type="match status" value="1"/>
</dbReference>
<keyword evidence="10" id="KW-1185">Reference proteome</keyword>
<dbReference type="EMBL" id="QKYU01000023">
    <property type="protein sequence ID" value="PZW40854.1"/>
    <property type="molecule type" value="Genomic_DNA"/>
</dbReference>
<sequence>MTALLEIEEYRLAFDSFDGSAAVLDGIDLTIEAGSTLGIVGESGCGKSVLARSLLGLNPSPPARVASGQIRFEGRDLLTLRPAAMRALRGRRIAMIFQDPASYLNPVLSIATQMEDAIRGQDAAAGGAVRARRAARAHAHSLLGSVGLPDPARLLASYPHQLSGGMRQRVLIAMALAGDPTLLVADEPTTALDVTVQAQVLALIAELVRDRGLTLMLISHDLGVIAAACARIVVMYAGTVVEDAPTRALLEHPLHPYAQGLIAAVPDLDRPEITPRGIPGSIPSLLSPPSGCRFHPRCDRATARCAAEKPLLRELLPGRRVACHHATP</sequence>
<keyword evidence="4" id="KW-1003">Cell membrane</keyword>
<dbReference type="FunFam" id="3.40.50.300:FF:000016">
    <property type="entry name" value="Oligopeptide ABC transporter ATP-binding component"/>
    <property type="match status" value="1"/>
</dbReference>
<dbReference type="Gene3D" id="3.40.50.300">
    <property type="entry name" value="P-loop containing nucleotide triphosphate hydrolases"/>
    <property type="match status" value="1"/>
</dbReference>
<dbReference type="AlphaFoldDB" id="A0A2W7I288"/>
<dbReference type="RefSeq" id="WP_111399713.1">
    <property type="nucleotide sequence ID" value="NZ_QKYU01000023.1"/>
</dbReference>
<name>A0A2W7I288_9PROT</name>
<evidence type="ECO:0000256" key="5">
    <source>
        <dbReference type="ARBA" id="ARBA00022741"/>
    </source>
</evidence>
<evidence type="ECO:0000256" key="2">
    <source>
        <dbReference type="ARBA" id="ARBA00005417"/>
    </source>
</evidence>
<dbReference type="GO" id="GO:0055085">
    <property type="term" value="P:transmembrane transport"/>
    <property type="evidence" value="ECO:0007669"/>
    <property type="project" value="UniProtKB-ARBA"/>
</dbReference>
<evidence type="ECO:0000313" key="9">
    <source>
        <dbReference type="EMBL" id="PZW40854.1"/>
    </source>
</evidence>
<comment type="caution">
    <text evidence="9">The sequence shown here is derived from an EMBL/GenBank/DDBJ whole genome shotgun (WGS) entry which is preliminary data.</text>
</comment>
<dbReference type="SUPFAM" id="SSF52540">
    <property type="entry name" value="P-loop containing nucleoside triphosphate hydrolases"/>
    <property type="match status" value="1"/>
</dbReference>
<keyword evidence="5" id="KW-0547">Nucleotide-binding</keyword>
<dbReference type="GO" id="GO:0015833">
    <property type="term" value="P:peptide transport"/>
    <property type="evidence" value="ECO:0007669"/>
    <property type="project" value="InterPro"/>
</dbReference>
<dbReference type="GO" id="GO:0016887">
    <property type="term" value="F:ATP hydrolysis activity"/>
    <property type="evidence" value="ECO:0007669"/>
    <property type="project" value="InterPro"/>
</dbReference>
<comment type="similarity">
    <text evidence="2">Belongs to the ABC transporter superfamily.</text>
</comment>
<dbReference type="GO" id="GO:0005524">
    <property type="term" value="F:ATP binding"/>
    <property type="evidence" value="ECO:0007669"/>
    <property type="project" value="UniProtKB-KW"/>
</dbReference>
<dbReference type="Proteomes" id="UP000249688">
    <property type="component" value="Unassembled WGS sequence"/>
</dbReference>
<dbReference type="NCBIfam" id="TIGR01727">
    <property type="entry name" value="oligo_HPY"/>
    <property type="match status" value="1"/>
</dbReference>
<dbReference type="OrthoDB" id="9802264at2"/>
<evidence type="ECO:0000259" key="8">
    <source>
        <dbReference type="PROSITE" id="PS50893"/>
    </source>
</evidence>
<evidence type="ECO:0000256" key="3">
    <source>
        <dbReference type="ARBA" id="ARBA00022448"/>
    </source>
</evidence>
<dbReference type="InterPro" id="IPR050388">
    <property type="entry name" value="ABC_Ni/Peptide_Import"/>
</dbReference>
<evidence type="ECO:0000256" key="7">
    <source>
        <dbReference type="ARBA" id="ARBA00023136"/>
    </source>
</evidence>
<dbReference type="PANTHER" id="PTHR43297:SF2">
    <property type="entry name" value="DIPEPTIDE TRANSPORT ATP-BINDING PROTEIN DPPD"/>
    <property type="match status" value="1"/>
</dbReference>
<dbReference type="InterPro" id="IPR003439">
    <property type="entry name" value="ABC_transporter-like_ATP-bd"/>
</dbReference>
<keyword evidence="3" id="KW-0813">Transport</keyword>
<dbReference type="PROSITE" id="PS00211">
    <property type="entry name" value="ABC_TRANSPORTER_1"/>
    <property type="match status" value="1"/>
</dbReference>
<dbReference type="InterPro" id="IPR003593">
    <property type="entry name" value="AAA+_ATPase"/>
</dbReference>
<gene>
    <name evidence="9" type="ORF">C8P66_12361</name>
</gene>
<evidence type="ECO:0000313" key="10">
    <source>
        <dbReference type="Proteomes" id="UP000249688"/>
    </source>
</evidence>
<comment type="subcellular location">
    <subcellularLocation>
        <location evidence="1">Cell inner membrane</location>
        <topology evidence="1">Peripheral membrane protein</topology>
    </subcellularLocation>
</comment>
<keyword evidence="6 9" id="KW-0067">ATP-binding</keyword>